<dbReference type="PROSITE" id="PS51257">
    <property type="entry name" value="PROKAR_LIPOPROTEIN"/>
    <property type="match status" value="1"/>
</dbReference>
<feature type="binding site" evidence="4">
    <location>
        <position position="184"/>
    </location>
    <ligand>
        <name>molybdate</name>
        <dbReference type="ChEBI" id="CHEBI:36264"/>
    </ligand>
</feature>
<dbReference type="PANTHER" id="PTHR30632:SF0">
    <property type="entry name" value="SULFATE-BINDING PROTEIN"/>
    <property type="match status" value="1"/>
</dbReference>
<organism evidence="6 7">
    <name type="scientific">Cellulomonas gilvus (strain ATCC 13127 / NRRL B-14078)</name>
    <name type="common">Cellvibrio gilvus</name>
    <dbReference type="NCBI Taxonomy" id="593907"/>
    <lineage>
        <taxon>Bacteria</taxon>
        <taxon>Bacillati</taxon>
        <taxon>Actinomycetota</taxon>
        <taxon>Actinomycetes</taxon>
        <taxon>Micrococcales</taxon>
        <taxon>Cellulomonadaceae</taxon>
        <taxon>Cellulomonas</taxon>
    </lineage>
</organism>
<evidence type="ECO:0000256" key="3">
    <source>
        <dbReference type="ARBA" id="ARBA00022729"/>
    </source>
</evidence>
<keyword evidence="3 5" id="KW-0732">Signal</keyword>
<dbReference type="CDD" id="cd13538">
    <property type="entry name" value="PBP2_ModA_like_1"/>
    <property type="match status" value="1"/>
</dbReference>
<evidence type="ECO:0000256" key="1">
    <source>
        <dbReference type="ARBA" id="ARBA00009175"/>
    </source>
</evidence>
<feature type="binding site" evidence="4">
    <location>
        <position position="202"/>
    </location>
    <ligand>
        <name>molybdate</name>
        <dbReference type="ChEBI" id="CHEBI:36264"/>
    </ligand>
</feature>
<dbReference type="HOGENOM" id="CLU_065520_0_1_11"/>
<keyword evidence="4" id="KW-0500">Molybdenum</keyword>
<dbReference type="AlphaFoldDB" id="F8A3I1"/>
<dbReference type="eggNOG" id="COG0725">
    <property type="taxonomic scope" value="Bacteria"/>
</dbReference>
<keyword evidence="2 4" id="KW-0479">Metal-binding</keyword>
<dbReference type="OrthoDB" id="9785015at2"/>
<feature type="chain" id="PRO_5038638295" evidence="5">
    <location>
        <begin position="20"/>
        <end position="266"/>
    </location>
</feature>
<dbReference type="PIRSF" id="PIRSF004846">
    <property type="entry name" value="ModA"/>
    <property type="match status" value="1"/>
</dbReference>
<dbReference type="InterPro" id="IPR005950">
    <property type="entry name" value="ModA"/>
</dbReference>
<evidence type="ECO:0000313" key="6">
    <source>
        <dbReference type="EMBL" id="AEI10745.1"/>
    </source>
</evidence>
<sequence length="266" mass="26411" precursor="true">MHRPTLVATGLVAAAVALSACGTDPARPTSPGAASAGAATSTLEGDITVLAAASLTEPFTALGEQLEADHPGVHVTFGFAASSTLARQIADGAPADVFASASTTTMDAVVTAGGAAEPVVFATNSMQIAVPPTNPGGVTGLPDLADPEVTTALCQPEVPCGATAAQVFAQAGLTVTPVTLEPDVKAVLSKVRLGEVDAGLVYVTDVLAAGDEVRGIEIPADIDATTDYPIATLSRSAHPDVAAAFMDLVLSARGVQVLTAAGFTRP</sequence>
<evidence type="ECO:0000256" key="2">
    <source>
        <dbReference type="ARBA" id="ARBA00022723"/>
    </source>
</evidence>
<evidence type="ECO:0000256" key="5">
    <source>
        <dbReference type="SAM" id="SignalP"/>
    </source>
</evidence>
<name>F8A3I1_CELGA</name>
<dbReference type="PANTHER" id="PTHR30632">
    <property type="entry name" value="MOLYBDATE-BINDING PERIPLASMIC PROTEIN"/>
    <property type="match status" value="1"/>
</dbReference>
<dbReference type="GO" id="GO:0030973">
    <property type="term" value="F:molybdate ion binding"/>
    <property type="evidence" value="ECO:0007669"/>
    <property type="project" value="TreeGrafter"/>
</dbReference>
<dbReference type="GO" id="GO:0046872">
    <property type="term" value="F:metal ion binding"/>
    <property type="evidence" value="ECO:0007669"/>
    <property type="project" value="UniProtKB-KW"/>
</dbReference>
<feature type="signal peptide" evidence="5">
    <location>
        <begin position="1"/>
        <end position="19"/>
    </location>
</feature>
<dbReference type="RefSeq" id="WP_013882275.1">
    <property type="nucleotide sequence ID" value="NC_015671.1"/>
</dbReference>
<dbReference type="Pfam" id="PF13531">
    <property type="entry name" value="SBP_bac_11"/>
    <property type="match status" value="1"/>
</dbReference>
<dbReference type="GO" id="GO:0015689">
    <property type="term" value="P:molybdate ion transport"/>
    <property type="evidence" value="ECO:0007669"/>
    <property type="project" value="InterPro"/>
</dbReference>
<protein>
    <submittedName>
        <fullName evidence="6">Molybdenum ABC transporter, periplasmic molybdate-binding protein</fullName>
    </submittedName>
</protein>
<dbReference type="Proteomes" id="UP000000485">
    <property type="component" value="Chromosome"/>
</dbReference>
<dbReference type="SUPFAM" id="SSF53850">
    <property type="entry name" value="Periplasmic binding protein-like II"/>
    <property type="match status" value="1"/>
</dbReference>
<accession>F8A3I1</accession>
<dbReference type="EMBL" id="CP002665">
    <property type="protein sequence ID" value="AEI10745.1"/>
    <property type="molecule type" value="Genomic_DNA"/>
</dbReference>
<proteinExistence type="inferred from homology"/>
<dbReference type="STRING" id="593907.Celgi_0219"/>
<feature type="binding site" evidence="4">
    <location>
        <position position="54"/>
    </location>
    <ligand>
        <name>molybdate</name>
        <dbReference type="ChEBI" id="CHEBI:36264"/>
    </ligand>
</feature>
<dbReference type="Gene3D" id="3.40.190.10">
    <property type="entry name" value="Periplasmic binding protein-like II"/>
    <property type="match status" value="2"/>
</dbReference>
<gene>
    <name evidence="6" type="ordered locus">Celgi_0219</name>
</gene>
<reference evidence="7" key="1">
    <citation type="submission" date="2011-04" db="EMBL/GenBank/DDBJ databases">
        <title>Complete sequence of Cellvibrio gilvus ATCC 13127.</title>
        <authorList>
            <person name="Lucas S."/>
            <person name="Han J."/>
            <person name="Lapidus A."/>
            <person name="Cheng J.-F."/>
            <person name="Goodwin L."/>
            <person name="Pitluck S."/>
            <person name="Peters L."/>
            <person name="Munk A."/>
            <person name="Detter J.C."/>
            <person name="Han C."/>
            <person name="Tapia R."/>
            <person name="Land M."/>
            <person name="Hauser L."/>
            <person name="Kyrpides N."/>
            <person name="Ivanova N."/>
            <person name="Ovchinnikova G."/>
            <person name="Pagani I."/>
            <person name="Mead D."/>
            <person name="Brumm P."/>
            <person name="Woyke T."/>
        </authorList>
    </citation>
    <scope>NUCLEOTIDE SEQUENCE [LARGE SCALE GENOMIC DNA]</scope>
    <source>
        <strain evidence="7">ATCC 13127 / NRRL B-14078</strain>
    </source>
</reference>
<evidence type="ECO:0000256" key="4">
    <source>
        <dbReference type="PIRSR" id="PIRSR004846-1"/>
    </source>
</evidence>
<evidence type="ECO:0000313" key="7">
    <source>
        <dbReference type="Proteomes" id="UP000000485"/>
    </source>
</evidence>
<comment type="similarity">
    <text evidence="1">Belongs to the bacterial solute-binding protein ModA family.</text>
</comment>
<dbReference type="KEGG" id="cga:Celgi_0219"/>
<dbReference type="InterPro" id="IPR050682">
    <property type="entry name" value="ModA/WtpA"/>
</dbReference>
<dbReference type="NCBIfam" id="TIGR01256">
    <property type="entry name" value="modA"/>
    <property type="match status" value="1"/>
</dbReference>
<keyword evidence="7" id="KW-1185">Reference proteome</keyword>
<feature type="binding site" evidence="4">
    <location>
        <position position="82"/>
    </location>
    <ligand>
        <name>molybdate</name>
        <dbReference type="ChEBI" id="CHEBI:36264"/>
    </ligand>
</feature>